<protein>
    <submittedName>
        <fullName evidence="2">Phorbol-ester/DAG-type domain-containing protein</fullName>
    </submittedName>
</protein>
<organism evidence="1 2">
    <name type="scientific">Steinernema glaseri</name>
    <dbReference type="NCBI Taxonomy" id="37863"/>
    <lineage>
        <taxon>Eukaryota</taxon>
        <taxon>Metazoa</taxon>
        <taxon>Ecdysozoa</taxon>
        <taxon>Nematoda</taxon>
        <taxon>Chromadorea</taxon>
        <taxon>Rhabditida</taxon>
        <taxon>Tylenchina</taxon>
        <taxon>Panagrolaimomorpha</taxon>
        <taxon>Strongyloidoidea</taxon>
        <taxon>Steinernematidae</taxon>
        <taxon>Steinernema</taxon>
    </lineage>
</organism>
<dbReference type="WBParaSite" id="L893_g11381.t1">
    <property type="protein sequence ID" value="L893_g11381.t1"/>
    <property type="gene ID" value="L893_g11381"/>
</dbReference>
<accession>A0A1I7Y0L7</accession>
<evidence type="ECO:0000313" key="2">
    <source>
        <dbReference type="WBParaSite" id="L893_g11381.t1"/>
    </source>
</evidence>
<dbReference type="Proteomes" id="UP000095287">
    <property type="component" value="Unplaced"/>
</dbReference>
<dbReference type="AlphaFoldDB" id="A0A1I7Y0L7"/>
<name>A0A1I7Y0L7_9BILA</name>
<sequence>MKAKTRVDDGEIRSAPKVKNRSIERPFTRLLQSRMSHAKPFSKLVHVCKECLRLSRCKRPSNPLIPICLELAFT</sequence>
<keyword evidence="1" id="KW-1185">Reference proteome</keyword>
<reference evidence="2" key="1">
    <citation type="submission" date="2016-11" db="UniProtKB">
        <authorList>
            <consortium name="WormBaseParasite"/>
        </authorList>
    </citation>
    <scope>IDENTIFICATION</scope>
</reference>
<proteinExistence type="predicted"/>
<evidence type="ECO:0000313" key="1">
    <source>
        <dbReference type="Proteomes" id="UP000095287"/>
    </source>
</evidence>